<feature type="chain" id="PRO_5012954944" description="Peptidase S1 domain-containing protein" evidence="1">
    <location>
        <begin position="22"/>
        <end position="474"/>
    </location>
</feature>
<dbReference type="Gene3D" id="2.40.10.10">
    <property type="entry name" value="Trypsin-like serine proteases"/>
    <property type="match status" value="1"/>
</dbReference>
<dbReference type="SUPFAM" id="SSF50494">
    <property type="entry name" value="Trypsin-like serine proteases"/>
    <property type="match status" value="1"/>
</dbReference>
<protein>
    <recommendedName>
        <fullName evidence="2">Peptidase S1 domain-containing protein</fullName>
    </recommendedName>
</protein>
<dbReference type="Proteomes" id="UP000187455">
    <property type="component" value="Unassembled WGS sequence"/>
</dbReference>
<dbReference type="PANTHER" id="PTHR24260">
    <property type="match status" value="1"/>
</dbReference>
<dbReference type="AlphaFoldDB" id="A0A1R0GRK6"/>
<keyword evidence="4" id="KW-1185">Reference proteome</keyword>
<name>A0A1R0GRK6_9FUNG</name>
<sequence>MIKATVLLCGLYLSFMSQSLGFQEHGEEASEQSILQPGDYRNYSIVKRNVFDSFEPKIPFGTFSEPNKILAILKSNIEGNEVICYGIFYKDQYVITSATCANKIEDGNSENPSLIYNYLFQWVNLYHYNKITVHKDYLQSRPFENNIAILELNKKMNTQGILVTPLSFSSDVYWGYIIATIKNMNSNEFNFIKSMALDETQMSKTTCQKCFGYTVREDHMRFIKEGAPVFAYKDEEVLLGIHSGINEYECVDGNEIKRVGYFTPFYEHEKWIKETEKGFVLGIFLKFRADVEKLKKLCKSVPSKIADVQNTFDFASAKIYHAEVYFGDFKDNYSDFLSNQKNKHFKDDVDKYISQLKGKKRMIDNQAQGISKGLKNAKTTELDFAFSKVSEEYVKILKADVLNQAYEKDFDDYKKDMEIAQKAYDSVKQSYNFIKEYFEKSNEIYNEVLAVIKNIGKAIDKAKAAKNAQEAIKP</sequence>
<accession>A0A1R0GRK6</accession>
<evidence type="ECO:0000313" key="3">
    <source>
        <dbReference type="EMBL" id="OLY79533.1"/>
    </source>
</evidence>
<evidence type="ECO:0000313" key="4">
    <source>
        <dbReference type="Proteomes" id="UP000187455"/>
    </source>
</evidence>
<dbReference type="PANTHER" id="PTHR24260:SF136">
    <property type="entry name" value="GH08193P-RELATED"/>
    <property type="match status" value="1"/>
</dbReference>
<evidence type="ECO:0000259" key="2">
    <source>
        <dbReference type="PROSITE" id="PS50240"/>
    </source>
</evidence>
<feature type="domain" description="Peptidase S1" evidence="2">
    <location>
        <begin position="45"/>
        <end position="277"/>
    </location>
</feature>
<reference evidence="3 4" key="1">
    <citation type="journal article" date="2016" name="Mol. Biol. Evol.">
        <title>Genome-Wide Survey of Gut Fungi (Harpellales) Reveals the First Horizontally Transferred Ubiquitin Gene from a Mosquito Host.</title>
        <authorList>
            <person name="Wang Y."/>
            <person name="White M.M."/>
            <person name="Kvist S."/>
            <person name="Moncalvo J.M."/>
        </authorList>
    </citation>
    <scope>NUCLEOTIDE SEQUENCE [LARGE SCALE GENOMIC DNA]</scope>
    <source>
        <strain evidence="3 4">ALG-7-W6</strain>
    </source>
</reference>
<dbReference type="GO" id="GO:0004252">
    <property type="term" value="F:serine-type endopeptidase activity"/>
    <property type="evidence" value="ECO:0007669"/>
    <property type="project" value="InterPro"/>
</dbReference>
<gene>
    <name evidence="3" type="ORF">AYI68_g6395</name>
</gene>
<dbReference type="Pfam" id="PF00089">
    <property type="entry name" value="Trypsin"/>
    <property type="match status" value="1"/>
</dbReference>
<dbReference type="EMBL" id="LSSL01004334">
    <property type="protein sequence ID" value="OLY79533.1"/>
    <property type="molecule type" value="Genomic_DNA"/>
</dbReference>
<dbReference type="PROSITE" id="PS50240">
    <property type="entry name" value="TRYPSIN_DOM"/>
    <property type="match status" value="1"/>
</dbReference>
<dbReference type="InterPro" id="IPR051333">
    <property type="entry name" value="CLIP_Serine_Protease"/>
</dbReference>
<dbReference type="InterPro" id="IPR001254">
    <property type="entry name" value="Trypsin_dom"/>
</dbReference>
<evidence type="ECO:0000256" key="1">
    <source>
        <dbReference type="SAM" id="SignalP"/>
    </source>
</evidence>
<dbReference type="GO" id="GO:0006508">
    <property type="term" value="P:proteolysis"/>
    <property type="evidence" value="ECO:0007669"/>
    <property type="project" value="InterPro"/>
</dbReference>
<organism evidence="3 4">
    <name type="scientific">Smittium mucronatum</name>
    <dbReference type="NCBI Taxonomy" id="133383"/>
    <lineage>
        <taxon>Eukaryota</taxon>
        <taxon>Fungi</taxon>
        <taxon>Fungi incertae sedis</taxon>
        <taxon>Zoopagomycota</taxon>
        <taxon>Kickxellomycotina</taxon>
        <taxon>Harpellomycetes</taxon>
        <taxon>Harpellales</taxon>
        <taxon>Legeriomycetaceae</taxon>
        <taxon>Smittium</taxon>
    </lineage>
</organism>
<proteinExistence type="predicted"/>
<feature type="signal peptide" evidence="1">
    <location>
        <begin position="1"/>
        <end position="21"/>
    </location>
</feature>
<keyword evidence="1" id="KW-0732">Signal</keyword>
<dbReference type="InterPro" id="IPR043504">
    <property type="entry name" value="Peptidase_S1_PA_chymotrypsin"/>
</dbReference>
<comment type="caution">
    <text evidence="3">The sequence shown here is derived from an EMBL/GenBank/DDBJ whole genome shotgun (WGS) entry which is preliminary data.</text>
</comment>
<dbReference type="InterPro" id="IPR009003">
    <property type="entry name" value="Peptidase_S1_PA"/>
</dbReference>